<dbReference type="AlphaFoldDB" id="A0A9P3H149"/>
<feature type="compositionally biased region" description="Low complexity" evidence="1">
    <location>
        <begin position="585"/>
        <end position="597"/>
    </location>
</feature>
<organism evidence="2 3">
    <name type="scientific">Entomortierella parvispora</name>
    <dbReference type="NCBI Taxonomy" id="205924"/>
    <lineage>
        <taxon>Eukaryota</taxon>
        <taxon>Fungi</taxon>
        <taxon>Fungi incertae sedis</taxon>
        <taxon>Mucoromycota</taxon>
        <taxon>Mortierellomycotina</taxon>
        <taxon>Mortierellomycetes</taxon>
        <taxon>Mortierellales</taxon>
        <taxon>Mortierellaceae</taxon>
        <taxon>Entomortierella</taxon>
    </lineage>
</organism>
<reference evidence="2" key="2">
    <citation type="journal article" date="2022" name="Microbiol. Resour. Announc.">
        <title>Whole-Genome Sequence of Entomortierella parvispora E1425, a Mucoromycotan Fungus Associated with Burkholderiaceae-Related Endosymbiotic Bacteria.</title>
        <authorList>
            <person name="Herlambang A."/>
            <person name="Guo Y."/>
            <person name="Takashima Y."/>
            <person name="Narisawa K."/>
            <person name="Ohta H."/>
            <person name="Nishizawa T."/>
        </authorList>
    </citation>
    <scope>NUCLEOTIDE SEQUENCE</scope>
    <source>
        <strain evidence="2">E1425</strain>
    </source>
</reference>
<dbReference type="EMBL" id="BQFW01000001">
    <property type="protein sequence ID" value="GJJ68161.1"/>
    <property type="molecule type" value="Genomic_DNA"/>
</dbReference>
<feature type="compositionally biased region" description="Low complexity" evidence="1">
    <location>
        <begin position="511"/>
        <end position="528"/>
    </location>
</feature>
<feature type="compositionally biased region" description="Basic residues" evidence="1">
    <location>
        <begin position="834"/>
        <end position="843"/>
    </location>
</feature>
<feature type="region of interest" description="Disordered" evidence="1">
    <location>
        <begin position="1100"/>
        <end position="1132"/>
    </location>
</feature>
<feature type="compositionally biased region" description="Polar residues" evidence="1">
    <location>
        <begin position="799"/>
        <end position="813"/>
    </location>
</feature>
<evidence type="ECO:0000256" key="1">
    <source>
        <dbReference type="SAM" id="MobiDB-lite"/>
    </source>
</evidence>
<feature type="compositionally biased region" description="Low complexity" evidence="1">
    <location>
        <begin position="673"/>
        <end position="694"/>
    </location>
</feature>
<feature type="region of interest" description="Disordered" evidence="1">
    <location>
        <begin position="173"/>
        <end position="397"/>
    </location>
</feature>
<gene>
    <name evidence="2" type="ORF">EMPS_00507</name>
</gene>
<feature type="compositionally biased region" description="Polar residues" evidence="1">
    <location>
        <begin position="235"/>
        <end position="247"/>
    </location>
</feature>
<keyword evidence="3" id="KW-1185">Reference proteome</keyword>
<feature type="compositionally biased region" description="Polar residues" evidence="1">
    <location>
        <begin position="598"/>
        <end position="610"/>
    </location>
</feature>
<feature type="region of interest" description="Disordered" evidence="1">
    <location>
        <begin position="107"/>
        <end position="127"/>
    </location>
</feature>
<reference evidence="2" key="1">
    <citation type="submission" date="2021-11" db="EMBL/GenBank/DDBJ databases">
        <authorList>
            <person name="Herlambang A."/>
            <person name="Guo Y."/>
            <person name="Takashima Y."/>
            <person name="Nishizawa T."/>
        </authorList>
    </citation>
    <scope>NUCLEOTIDE SEQUENCE</scope>
    <source>
        <strain evidence="2">E1425</strain>
    </source>
</reference>
<dbReference type="Proteomes" id="UP000827284">
    <property type="component" value="Unassembled WGS sequence"/>
</dbReference>
<comment type="caution">
    <text evidence="2">The sequence shown here is derived from an EMBL/GenBank/DDBJ whole genome shotgun (WGS) entry which is preliminary data.</text>
</comment>
<feature type="compositionally biased region" description="Basic and acidic residues" evidence="1">
    <location>
        <begin position="963"/>
        <end position="979"/>
    </location>
</feature>
<feature type="compositionally biased region" description="Low complexity" evidence="1">
    <location>
        <begin position="712"/>
        <end position="731"/>
    </location>
</feature>
<feature type="compositionally biased region" description="Low complexity" evidence="1">
    <location>
        <begin position="844"/>
        <end position="862"/>
    </location>
</feature>
<feature type="compositionally biased region" description="Acidic residues" evidence="1">
    <location>
        <begin position="986"/>
        <end position="1020"/>
    </location>
</feature>
<protein>
    <submittedName>
        <fullName evidence="2">Uncharacterized protein</fullName>
    </submittedName>
</protein>
<feature type="compositionally biased region" description="Polar residues" evidence="1">
    <location>
        <begin position="643"/>
        <end position="653"/>
    </location>
</feature>
<feature type="region of interest" description="Disordered" evidence="1">
    <location>
        <begin position="941"/>
        <end position="1033"/>
    </location>
</feature>
<evidence type="ECO:0000313" key="2">
    <source>
        <dbReference type="EMBL" id="GJJ68161.1"/>
    </source>
</evidence>
<feature type="compositionally biased region" description="Polar residues" evidence="1">
    <location>
        <begin position="661"/>
        <end position="672"/>
    </location>
</feature>
<feature type="compositionally biased region" description="Basic and acidic residues" evidence="1">
    <location>
        <begin position="695"/>
        <end position="710"/>
    </location>
</feature>
<feature type="compositionally biased region" description="Basic and acidic residues" evidence="1">
    <location>
        <begin position="248"/>
        <end position="261"/>
    </location>
</feature>
<feature type="compositionally biased region" description="Basic and acidic residues" evidence="1">
    <location>
        <begin position="203"/>
        <end position="228"/>
    </location>
</feature>
<proteinExistence type="predicted"/>
<feature type="compositionally biased region" description="Low complexity" evidence="1">
    <location>
        <begin position="346"/>
        <end position="397"/>
    </location>
</feature>
<name>A0A9P3H149_9FUNG</name>
<feature type="compositionally biased region" description="Basic and acidic residues" evidence="1">
    <location>
        <begin position="309"/>
        <end position="335"/>
    </location>
</feature>
<feature type="compositionally biased region" description="Low complexity" evidence="1">
    <location>
        <begin position="814"/>
        <end position="833"/>
    </location>
</feature>
<feature type="compositionally biased region" description="Polar residues" evidence="1">
    <location>
        <begin position="481"/>
        <end position="510"/>
    </location>
</feature>
<feature type="compositionally biased region" description="Polar residues" evidence="1">
    <location>
        <begin position="564"/>
        <end position="574"/>
    </location>
</feature>
<evidence type="ECO:0000313" key="3">
    <source>
        <dbReference type="Proteomes" id="UP000827284"/>
    </source>
</evidence>
<feature type="region of interest" description="Disordered" evidence="1">
    <location>
        <begin position="564"/>
        <end position="868"/>
    </location>
</feature>
<feature type="compositionally biased region" description="Polar residues" evidence="1">
    <location>
        <begin position="941"/>
        <end position="962"/>
    </location>
</feature>
<feature type="compositionally biased region" description="Polar residues" evidence="1">
    <location>
        <begin position="336"/>
        <end position="345"/>
    </location>
</feature>
<feature type="compositionally biased region" description="Low complexity" evidence="1">
    <location>
        <begin position="178"/>
        <end position="202"/>
    </location>
</feature>
<dbReference type="OrthoDB" id="2448801at2759"/>
<sequence length="1246" mass="135296">MIRKAAYQSVVVVDPAVSKQISALLQQQQQSPSLLPTAVPPQKIVHKVPIYLVQRTRSVLVKDLEKILGPGRRLESVQADDGTILLPPPQSIVASSTFASRPTVIPVRDGGAGRTKYRNGQDEGEEEKEDVWFIHPIVAPATGACVSPTPPSPSLPLIESQADKAATVATTTGSLIPSHPCSRSGSCSSSSSTSQSSLPQQQEKTEQGEKTRGELNFHDQQASKDQARAEPPIPTQMTTRSSTFSEQQQKDQFEPKVEHQTRSFRATMATSGQSLGDPWTRSRIKRSTLQHEDKEDDALDAVAAVPRRSIGERGSGKGNDNDEHDKVQAVEKRTDVNGSKDSSVQAPLFSSSPSSLSFPPSSASIPTFPSQPTMASTSTSASALPLSPSSLSPSTSTDTILMRQQLLQMANALVSIADRGDDIAQDRGHARTLALQVLESYTHALAGSTSPPSSSDKVDSGPPPSSSVGMDTRHGMITPDATPQSTPVIPSSYRLSSPNTDTRSSNDTMISSPSSTPFSSPSSSALPLESPTLMAHQIHCPPSLPDVGSADFCTSLRSSIFSLPPSSLQGQEQCAQPDPNIEQHSSSSSSSPSASQSFTALDQPTSTLPTTIPEARKGSKKGNKTGLARILRSKSSFGAMFGSNKSRSLMTTPESEESTDVFDQSLQETMSNSARKGSADSSDGSSQRGSSNNSHSDDSQRSGSNSHEEVMSTASTPASTPTSTPASSNTPWYKIQQRRRESRASSVSESGSGSNSNNGNNSNSSSSSGTTTSTKADNAGRELGSRRFSSPFGFRAKPVSTTETRQRASVSHIQSQPQPQPQQQQQEQQQYPHHPSHQHHTQHTQHTQQHQQPPSYSSSTPTLQKQVQLQRHLYSADARIGGRRSVTRTATGSFFDTVSDSDSDEEIAHPTYLQQQCQYQPQYQQMQGQERTVRRMTYPTASTSVGPTVLPTSSSRFIQSDPRTQERLRQQEEQQEQSHPRYQVYDSDESDSEDEDDSEFDEDEDDDDDEEEDEEEEEEECLQRSQRQPYAPTRVLVDPESLEGYVHQFDEAPPPSYHSLVRSGSVSVSPLASLSQLLELLHHFKDHVLDTFKTPDFRIKGMPSSSATASPSTTESTSLTSDRHHTRRESWQSRRPQTVASFAYLLIELEQNGLVFPANATLFLISAASSSASLFCRSEQDWLAKTGNATTVSQLAMALLTLEQTCQDQAMMDLNRWRSSSSSAGTFSPCARDQWIVQVQGLSTVV</sequence>
<feature type="region of interest" description="Disordered" evidence="1">
    <location>
        <begin position="445"/>
        <end position="528"/>
    </location>
</feature>
<feature type="compositionally biased region" description="Low complexity" evidence="1">
    <location>
        <begin position="745"/>
        <end position="774"/>
    </location>
</feature>
<feature type="compositionally biased region" description="Low complexity" evidence="1">
    <location>
        <begin position="1103"/>
        <end position="1120"/>
    </location>
</feature>
<accession>A0A9P3H149</accession>